<evidence type="ECO:0000256" key="1">
    <source>
        <dbReference type="SAM" id="Coils"/>
    </source>
</evidence>
<sequence length="505" mass="56692">MSANGESSTTMHRILHASGSHPIPTPYDPKEETVVEGQAVEKADEIEYWFNLSYEEFTARQADRIFESASETYEEQETVAFETSVGEQQLQTFVEPEVAKEIEMETVLADPVITLREHVIDEVSAFFNSFSLRRLAVLTSLNKDIAAKEENVLTWAETDSVQVAIQRKRQAHGLQWTRPCCSMLFEGALDRGFYIPRNHKIIVSNYWLRLLRRIGDVWVAEDGYDRWVHEDETPVSQLLVQLPQRTSLESLAPICLFFQPVHCLSASTPLPVKTWGWYRISPVVDIPLAPTDFVLSSPHHSSSSASSMHFTDDIPQGTTTAVEQNIEHVTSTTTDISASFASLRESISRLVANQTRDSRRSGDAHEEVMSKINHVERVLLDSLAVQNQAFRGLIKSIHQEAHNDNDALSIALKAVRAQNSILSTDLADVRQEVKDLKVELSKDSDDKLAVIRNDLLEFRVETQVQLASLGTNLAELIAFITKGSDDKKGEESSSRHPQPSPDDQN</sequence>
<organism evidence="3 4">
    <name type="scientific">Dorcoceras hygrometricum</name>
    <dbReference type="NCBI Taxonomy" id="472368"/>
    <lineage>
        <taxon>Eukaryota</taxon>
        <taxon>Viridiplantae</taxon>
        <taxon>Streptophyta</taxon>
        <taxon>Embryophyta</taxon>
        <taxon>Tracheophyta</taxon>
        <taxon>Spermatophyta</taxon>
        <taxon>Magnoliopsida</taxon>
        <taxon>eudicotyledons</taxon>
        <taxon>Gunneridae</taxon>
        <taxon>Pentapetalae</taxon>
        <taxon>asterids</taxon>
        <taxon>lamiids</taxon>
        <taxon>Lamiales</taxon>
        <taxon>Gesneriaceae</taxon>
        <taxon>Didymocarpoideae</taxon>
        <taxon>Trichosporeae</taxon>
        <taxon>Loxocarpinae</taxon>
        <taxon>Dorcoceras</taxon>
    </lineage>
</organism>
<evidence type="ECO:0000256" key="2">
    <source>
        <dbReference type="SAM" id="MobiDB-lite"/>
    </source>
</evidence>
<feature type="compositionally biased region" description="Polar residues" evidence="2">
    <location>
        <begin position="495"/>
        <end position="505"/>
    </location>
</feature>
<gene>
    <name evidence="3" type="ORF">F511_27013</name>
</gene>
<keyword evidence="4" id="KW-1185">Reference proteome</keyword>
<dbReference type="EMBL" id="KQ996433">
    <property type="protein sequence ID" value="KZV45060.1"/>
    <property type="molecule type" value="Genomic_DNA"/>
</dbReference>
<dbReference type="Proteomes" id="UP000250235">
    <property type="component" value="Unassembled WGS sequence"/>
</dbReference>
<evidence type="ECO:0000313" key="3">
    <source>
        <dbReference type="EMBL" id="KZV45060.1"/>
    </source>
</evidence>
<feature type="compositionally biased region" description="Basic and acidic residues" evidence="2">
    <location>
        <begin position="484"/>
        <end position="494"/>
    </location>
</feature>
<protein>
    <submittedName>
        <fullName evidence="3">Uncharacterized protein</fullName>
    </submittedName>
</protein>
<feature type="coiled-coil region" evidence="1">
    <location>
        <begin position="419"/>
        <end position="446"/>
    </location>
</feature>
<keyword evidence="1" id="KW-0175">Coiled coil</keyword>
<name>A0A2Z7CDD1_9LAMI</name>
<dbReference type="AlphaFoldDB" id="A0A2Z7CDD1"/>
<feature type="region of interest" description="Disordered" evidence="2">
    <location>
        <begin position="484"/>
        <end position="505"/>
    </location>
</feature>
<evidence type="ECO:0000313" key="4">
    <source>
        <dbReference type="Proteomes" id="UP000250235"/>
    </source>
</evidence>
<proteinExistence type="predicted"/>
<accession>A0A2Z7CDD1</accession>
<reference evidence="3 4" key="1">
    <citation type="journal article" date="2015" name="Proc. Natl. Acad. Sci. U.S.A.">
        <title>The resurrection genome of Boea hygrometrica: A blueprint for survival of dehydration.</title>
        <authorList>
            <person name="Xiao L."/>
            <person name="Yang G."/>
            <person name="Zhang L."/>
            <person name="Yang X."/>
            <person name="Zhao S."/>
            <person name="Ji Z."/>
            <person name="Zhou Q."/>
            <person name="Hu M."/>
            <person name="Wang Y."/>
            <person name="Chen M."/>
            <person name="Xu Y."/>
            <person name="Jin H."/>
            <person name="Xiao X."/>
            <person name="Hu G."/>
            <person name="Bao F."/>
            <person name="Hu Y."/>
            <person name="Wan P."/>
            <person name="Li L."/>
            <person name="Deng X."/>
            <person name="Kuang T."/>
            <person name="Xiang C."/>
            <person name="Zhu J.K."/>
            <person name="Oliver M.J."/>
            <person name="He Y."/>
        </authorList>
    </citation>
    <scope>NUCLEOTIDE SEQUENCE [LARGE SCALE GENOMIC DNA]</scope>
    <source>
        <strain evidence="4">cv. XS01</strain>
    </source>
</reference>